<evidence type="ECO:0000256" key="4">
    <source>
        <dbReference type="ARBA" id="ARBA00023014"/>
    </source>
</evidence>
<evidence type="ECO:0000313" key="7">
    <source>
        <dbReference type="Proteomes" id="UP000231343"/>
    </source>
</evidence>
<evidence type="ECO:0000256" key="3">
    <source>
        <dbReference type="ARBA" id="ARBA00023004"/>
    </source>
</evidence>
<evidence type="ECO:0000256" key="2">
    <source>
        <dbReference type="ARBA" id="ARBA00022723"/>
    </source>
</evidence>
<keyword evidence="2" id="KW-0479">Metal-binding</keyword>
<comment type="caution">
    <text evidence="6">The sequence shown here is derived from an EMBL/GenBank/DDBJ whole genome shotgun (WGS) entry which is preliminary data.</text>
</comment>
<dbReference type="GO" id="GO:0051539">
    <property type="term" value="F:4 iron, 4 sulfur cluster binding"/>
    <property type="evidence" value="ECO:0007669"/>
    <property type="project" value="UniProtKB-KW"/>
</dbReference>
<sequence>MAYVINKETCLGCGACVAQCGQGAIEEAGDKYRIKQEKCTDCGACVGFCPVQAISKEN</sequence>
<dbReference type="SUPFAM" id="SSF54862">
    <property type="entry name" value="4Fe-4S ferredoxins"/>
    <property type="match status" value="1"/>
</dbReference>
<dbReference type="PANTHER" id="PTHR43687:SF1">
    <property type="entry name" value="FERREDOXIN III"/>
    <property type="match status" value="1"/>
</dbReference>
<dbReference type="Proteomes" id="UP000231343">
    <property type="component" value="Unassembled WGS sequence"/>
</dbReference>
<feature type="domain" description="4Fe-4S ferredoxin-type" evidence="5">
    <location>
        <begin position="1"/>
        <end position="26"/>
    </location>
</feature>
<dbReference type="EMBL" id="PEYM01000117">
    <property type="protein sequence ID" value="PIS28755.1"/>
    <property type="molecule type" value="Genomic_DNA"/>
</dbReference>
<dbReference type="Pfam" id="PF14697">
    <property type="entry name" value="Fer4_21"/>
    <property type="match status" value="1"/>
</dbReference>
<proteinExistence type="predicted"/>
<keyword evidence="3" id="KW-0408">Iron</keyword>
<dbReference type="Gene3D" id="3.30.70.20">
    <property type="match status" value="1"/>
</dbReference>
<dbReference type="GO" id="GO:0046872">
    <property type="term" value="F:metal ion binding"/>
    <property type="evidence" value="ECO:0007669"/>
    <property type="project" value="UniProtKB-KW"/>
</dbReference>
<organism evidence="6 7">
    <name type="scientific">Candidatus Saganbacteria bacterium CG08_land_8_20_14_0_20_45_16</name>
    <dbReference type="NCBI Taxonomy" id="2014293"/>
    <lineage>
        <taxon>Bacteria</taxon>
        <taxon>Bacillati</taxon>
        <taxon>Saganbacteria</taxon>
    </lineage>
</organism>
<reference evidence="6 7" key="1">
    <citation type="submission" date="2017-09" db="EMBL/GenBank/DDBJ databases">
        <title>Depth-based differentiation of microbial function through sediment-hosted aquifers and enrichment of novel symbionts in the deep terrestrial subsurface.</title>
        <authorList>
            <person name="Probst A.J."/>
            <person name="Ladd B."/>
            <person name="Jarett J.K."/>
            <person name="Geller-Mcgrath D.E."/>
            <person name="Sieber C.M."/>
            <person name="Emerson J.B."/>
            <person name="Anantharaman K."/>
            <person name="Thomas B.C."/>
            <person name="Malmstrom R."/>
            <person name="Stieglmeier M."/>
            <person name="Klingl A."/>
            <person name="Woyke T."/>
            <person name="Ryan C.M."/>
            <person name="Banfield J.F."/>
        </authorList>
    </citation>
    <scope>NUCLEOTIDE SEQUENCE [LARGE SCALE GENOMIC DNA]</scope>
    <source>
        <strain evidence="6">CG08_land_8_20_14_0_20_45_16</strain>
    </source>
</reference>
<feature type="domain" description="4Fe-4S ferredoxin-type" evidence="5">
    <location>
        <begin position="30"/>
        <end position="58"/>
    </location>
</feature>
<dbReference type="InterPro" id="IPR017900">
    <property type="entry name" value="4Fe4S_Fe_S_CS"/>
</dbReference>
<keyword evidence="1" id="KW-0004">4Fe-4S</keyword>
<evidence type="ECO:0000259" key="5">
    <source>
        <dbReference type="PROSITE" id="PS51379"/>
    </source>
</evidence>
<accession>A0A2H0XVG2</accession>
<dbReference type="InterPro" id="IPR050572">
    <property type="entry name" value="Fe-S_Ferredoxin"/>
</dbReference>
<protein>
    <submittedName>
        <fullName evidence="6">Ferredoxin</fullName>
    </submittedName>
</protein>
<evidence type="ECO:0000313" key="6">
    <source>
        <dbReference type="EMBL" id="PIS28755.1"/>
    </source>
</evidence>
<dbReference type="PANTHER" id="PTHR43687">
    <property type="entry name" value="ADENYLYLSULFATE REDUCTASE, BETA SUBUNIT"/>
    <property type="match status" value="1"/>
</dbReference>
<gene>
    <name evidence="6" type="ORF">COT42_07080</name>
</gene>
<dbReference type="AlphaFoldDB" id="A0A2H0XVG2"/>
<name>A0A2H0XVG2_UNCSA</name>
<dbReference type="InterPro" id="IPR017896">
    <property type="entry name" value="4Fe4S_Fe-S-bd"/>
</dbReference>
<evidence type="ECO:0000256" key="1">
    <source>
        <dbReference type="ARBA" id="ARBA00022485"/>
    </source>
</evidence>
<keyword evidence="4" id="KW-0411">Iron-sulfur</keyword>
<dbReference type="PROSITE" id="PS51379">
    <property type="entry name" value="4FE4S_FER_2"/>
    <property type="match status" value="2"/>
</dbReference>
<dbReference type="PROSITE" id="PS00198">
    <property type="entry name" value="4FE4S_FER_1"/>
    <property type="match status" value="1"/>
</dbReference>